<dbReference type="InterPro" id="IPR001544">
    <property type="entry name" value="Aminotrans_IV"/>
</dbReference>
<comment type="similarity">
    <text evidence="2">Belongs to the class-IV pyridoxal-phosphate-dependent aminotransferase family.</text>
</comment>
<evidence type="ECO:0000256" key="8">
    <source>
        <dbReference type="ARBA" id="ARBA00035676"/>
    </source>
</evidence>
<comment type="caution">
    <text evidence="10">The sequence shown here is derived from an EMBL/GenBank/DDBJ whole genome shotgun (WGS) entry which is preliminary data.</text>
</comment>
<comment type="subunit">
    <text evidence="3">Homodimer.</text>
</comment>
<dbReference type="PANTHER" id="PTHR42743">
    <property type="entry name" value="AMINO-ACID AMINOTRANSFERASE"/>
    <property type="match status" value="1"/>
</dbReference>
<dbReference type="InterPro" id="IPR017824">
    <property type="entry name" value="Aminodeoxychorismate_lyase_IV"/>
</dbReference>
<dbReference type="GO" id="GO:0016829">
    <property type="term" value="F:lyase activity"/>
    <property type="evidence" value="ECO:0007669"/>
    <property type="project" value="UniProtKB-KW"/>
</dbReference>
<dbReference type="Gene3D" id="3.20.10.10">
    <property type="entry name" value="D-amino Acid Aminotransferase, subunit A, domain 2"/>
    <property type="match status" value="1"/>
</dbReference>
<sequence>MRLINGQAAERLDLSDRAFQFGDGVFRTFYQRDGKVPFLQRHLAKLRADALALGITAPADEVWLADLRQIGSQNATLKLILTRGETPRGYVYPADLHPNRIVQSAPLPTARLWEAEGAEVRICETRAGWQPRLAGIKHLNRLENVLARAEWQDPTLFEGLLLDRDNHVIEGCMCNVLMLENGQLVTPLLDGAGVAGVMRSVVMNAAQQLGWSVAEERITLPRLLEAQRVWLSNSLIGLVPVGALAGVRWPVHEADAELYAAIGIINSKESFTL</sequence>
<proteinExistence type="inferred from homology"/>
<evidence type="ECO:0000256" key="5">
    <source>
        <dbReference type="ARBA" id="ARBA00022909"/>
    </source>
</evidence>
<evidence type="ECO:0000256" key="7">
    <source>
        <dbReference type="ARBA" id="ARBA00035633"/>
    </source>
</evidence>
<dbReference type="EC" id="4.1.3.38" evidence="8"/>
<keyword evidence="11" id="KW-1185">Reference proteome</keyword>
<accession>A0ABQ2PMY9</accession>
<comment type="pathway">
    <text evidence="7">Cofactor biosynthesis; tetrahydrofolate biosynthesis; 4-aminobenzoate from chorismate: step 2/2.</text>
</comment>
<dbReference type="Pfam" id="PF01063">
    <property type="entry name" value="Aminotran_4"/>
    <property type="match status" value="1"/>
</dbReference>
<evidence type="ECO:0000256" key="9">
    <source>
        <dbReference type="ARBA" id="ARBA00049529"/>
    </source>
</evidence>
<dbReference type="InterPro" id="IPR050571">
    <property type="entry name" value="Class-IV_PLP-Dep_Aminotrnsfr"/>
</dbReference>
<keyword evidence="5" id="KW-0289">Folate biosynthesis</keyword>
<dbReference type="InterPro" id="IPR043132">
    <property type="entry name" value="BCAT-like_C"/>
</dbReference>
<evidence type="ECO:0000256" key="6">
    <source>
        <dbReference type="ARBA" id="ARBA00023239"/>
    </source>
</evidence>
<comment type="catalytic activity">
    <reaction evidence="9">
        <text>4-amino-4-deoxychorismate = 4-aminobenzoate + pyruvate + H(+)</text>
        <dbReference type="Rhea" id="RHEA:16201"/>
        <dbReference type="ChEBI" id="CHEBI:15361"/>
        <dbReference type="ChEBI" id="CHEBI:15378"/>
        <dbReference type="ChEBI" id="CHEBI:17836"/>
        <dbReference type="ChEBI" id="CHEBI:58406"/>
        <dbReference type="EC" id="4.1.3.38"/>
    </reaction>
</comment>
<dbReference type="NCBIfam" id="TIGR03461">
    <property type="entry name" value="pabC_Proteo"/>
    <property type="match status" value="1"/>
</dbReference>
<evidence type="ECO:0000256" key="3">
    <source>
        <dbReference type="ARBA" id="ARBA00011738"/>
    </source>
</evidence>
<comment type="cofactor">
    <cofactor evidence="1">
        <name>pyridoxal 5'-phosphate</name>
        <dbReference type="ChEBI" id="CHEBI:597326"/>
    </cofactor>
</comment>
<gene>
    <name evidence="10" type="primary">pabC</name>
    <name evidence="10" type="ORF">GCM10010971_27870</name>
</gene>
<evidence type="ECO:0000313" key="11">
    <source>
        <dbReference type="Proteomes" id="UP000621859"/>
    </source>
</evidence>
<dbReference type="RefSeq" id="WP_188694915.1">
    <property type="nucleotide sequence ID" value="NZ_BMLY01000004.1"/>
</dbReference>
<dbReference type="InterPro" id="IPR043131">
    <property type="entry name" value="BCAT-like_N"/>
</dbReference>
<keyword evidence="4" id="KW-0663">Pyridoxal phosphate</keyword>
<dbReference type="SUPFAM" id="SSF56752">
    <property type="entry name" value="D-aminoacid aminotransferase-like PLP-dependent enzymes"/>
    <property type="match status" value="1"/>
</dbReference>
<evidence type="ECO:0000256" key="1">
    <source>
        <dbReference type="ARBA" id="ARBA00001933"/>
    </source>
</evidence>
<reference evidence="11" key="1">
    <citation type="journal article" date="2019" name="Int. J. Syst. Evol. Microbiol.">
        <title>The Global Catalogue of Microorganisms (GCM) 10K type strain sequencing project: providing services to taxonomists for standard genome sequencing and annotation.</title>
        <authorList>
            <consortium name="The Broad Institute Genomics Platform"/>
            <consortium name="The Broad Institute Genome Sequencing Center for Infectious Disease"/>
            <person name="Wu L."/>
            <person name="Ma J."/>
        </authorList>
    </citation>
    <scope>NUCLEOTIDE SEQUENCE [LARGE SCALE GENOMIC DNA]</scope>
    <source>
        <strain evidence="11">CGMCC 1.8860</strain>
    </source>
</reference>
<name>A0ABQ2PMY9_9NEIS</name>
<dbReference type="EMBL" id="BMLY01000004">
    <property type="protein sequence ID" value="GGP26968.1"/>
    <property type="molecule type" value="Genomic_DNA"/>
</dbReference>
<dbReference type="Proteomes" id="UP000621859">
    <property type="component" value="Unassembled WGS sequence"/>
</dbReference>
<protein>
    <recommendedName>
        <fullName evidence="8">aminodeoxychorismate lyase</fullName>
        <ecNumber evidence="8">4.1.3.38</ecNumber>
    </recommendedName>
</protein>
<evidence type="ECO:0000256" key="2">
    <source>
        <dbReference type="ARBA" id="ARBA00009320"/>
    </source>
</evidence>
<dbReference type="Gene3D" id="3.30.470.10">
    <property type="match status" value="1"/>
</dbReference>
<organism evidence="10 11">
    <name type="scientific">Silvimonas amylolytica</name>
    <dbReference type="NCBI Taxonomy" id="449663"/>
    <lineage>
        <taxon>Bacteria</taxon>
        <taxon>Pseudomonadati</taxon>
        <taxon>Pseudomonadota</taxon>
        <taxon>Betaproteobacteria</taxon>
        <taxon>Neisseriales</taxon>
        <taxon>Chitinibacteraceae</taxon>
        <taxon>Silvimonas</taxon>
    </lineage>
</organism>
<dbReference type="InterPro" id="IPR036038">
    <property type="entry name" value="Aminotransferase-like"/>
</dbReference>
<dbReference type="PANTHER" id="PTHR42743:SF2">
    <property type="entry name" value="AMINODEOXYCHORISMATE LYASE"/>
    <property type="match status" value="1"/>
</dbReference>
<keyword evidence="6 10" id="KW-0456">Lyase</keyword>
<evidence type="ECO:0000256" key="4">
    <source>
        <dbReference type="ARBA" id="ARBA00022898"/>
    </source>
</evidence>
<evidence type="ECO:0000313" key="10">
    <source>
        <dbReference type="EMBL" id="GGP26968.1"/>
    </source>
</evidence>